<dbReference type="PROSITE" id="PS51257">
    <property type="entry name" value="PROKAR_LIPOPROTEIN"/>
    <property type="match status" value="1"/>
</dbReference>
<sequence length="341" mass="40872">MKKILFFVFILTLFFSCSNKIDNVEKSFYYWKSNSWSLNSRESQVLKDLKVRKLYIKFFEIDHNEAYGDFPVSKTSLRFYQKEDFLIVPTVYIKNEVFKNTNRERMDTLANNVAFLINKYANERFEGAIMTKEFQMDCDWTLTTKDNYFYFLKKLKAVSKKEISCTLRLYPYKYPEKMGIPPVDKATLMCYNLINPLWNHSKNSILDIEELKLYLNKKRKYPLHLDIALPTYSWMQVYKNDHFYKVIYDGQKEILKSLKEIKPLWYEVTKDTVVDDFYLRIGDKIKYENLTSEKINEAIKVIKKNVDFDTNTTVTLFHLDEEQLSNYSNEELSGFYTNFSK</sequence>
<proteinExistence type="predicted"/>
<evidence type="ECO:0008006" key="3">
    <source>
        <dbReference type="Google" id="ProtNLM"/>
    </source>
</evidence>
<accession>A0A2S1YMC7</accession>
<dbReference type="OrthoDB" id="634553at2"/>
<dbReference type="KEGG" id="fcr:HYN56_12525"/>
<evidence type="ECO:0000313" key="2">
    <source>
        <dbReference type="Proteomes" id="UP000245250"/>
    </source>
</evidence>
<evidence type="ECO:0000313" key="1">
    <source>
        <dbReference type="EMBL" id="AWK05008.1"/>
    </source>
</evidence>
<protein>
    <recommendedName>
        <fullName evidence="3">Lipoprotein</fullName>
    </recommendedName>
</protein>
<dbReference type="EMBL" id="CP029255">
    <property type="protein sequence ID" value="AWK05008.1"/>
    <property type="molecule type" value="Genomic_DNA"/>
</dbReference>
<organism evidence="1 2">
    <name type="scientific">Flavobacterium crocinum</name>
    <dbReference type="NCBI Taxonomy" id="2183896"/>
    <lineage>
        <taxon>Bacteria</taxon>
        <taxon>Pseudomonadati</taxon>
        <taxon>Bacteroidota</taxon>
        <taxon>Flavobacteriia</taxon>
        <taxon>Flavobacteriales</taxon>
        <taxon>Flavobacteriaceae</taxon>
        <taxon>Flavobacterium</taxon>
    </lineage>
</organism>
<dbReference type="Proteomes" id="UP000245250">
    <property type="component" value="Chromosome"/>
</dbReference>
<dbReference type="RefSeq" id="WP_109192483.1">
    <property type="nucleotide sequence ID" value="NZ_CP029255.1"/>
</dbReference>
<reference evidence="1 2" key="1">
    <citation type="submission" date="2018-05" db="EMBL/GenBank/DDBJ databases">
        <title>Genome sequencing of Flavobacterium sp. HYN0056.</title>
        <authorList>
            <person name="Yi H."/>
            <person name="Baek C."/>
        </authorList>
    </citation>
    <scope>NUCLEOTIDE SEQUENCE [LARGE SCALE GENOMIC DNA]</scope>
    <source>
        <strain evidence="1 2">HYN0056</strain>
    </source>
</reference>
<dbReference type="AlphaFoldDB" id="A0A2S1YMC7"/>
<name>A0A2S1YMC7_9FLAO</name>
<gene>
    <name evidence="1" type="ORF">HYN56_12525</name>
</gene>
<keyword evidence="2" id="KW-1185">Reference proteome</keyword>